<feature type="domain" description="Sigma-54 factor interaction" evidence="7">
    <location>
        <begin position="131"/>
        <end position="358"/>
    </location>
</feature>
<dbReference type="Pfam" id="PF02954">
    <property type="entry name" value="HTH_8"/>
    <property type="match status" value="1"/>
</dbReference>
<keyword evidence="6" id="KW-0597">Phosphoprotein</keyword>
<dbReference type="InterPro" id="IPR027417">
    <property type="entry name" value="P-loop_NTPase"/>
</dbReference>
<dbReference type="PANTHER" id="PTHR32071">
    <property type="entry name" value="TRANSCRIPTIONAL REGULATORY PROTEIN"/>
    <property type="match status" value="1"/>
</dbReference>
<gene>
    <name evidence="9" type="ORF">QLQ15_12205</name>
</gene>
<dbReference type="SUPFAM" id="SSF52172">
    <property type="entry name" value="CheY-like"/>
    <property type="match status" value="1"/>
</dbReference>
<dbReference type="InterPro" id="IPR025662">
    <property type="entry name" value="Sigma_54_int_dom_ATP-bd_1"/>
</dbReference>
<evidence type="ECO:0000256" key="2">
    <source>
        <dbReference type="ARBA" id="ARBA00022840"/>
    </source>
</evidence>
<evidence type="ECO:0000256" key="6">
    <source>
        <dbReference type="PROSITE-ProRule" id="PRU00169"/>
    </source>
</evidence>
<dbReference type="PANTHER" id="PTHR32071:SF117">
    <property type="entry name" value="PTS-DEPENDENT DIHYDROXYACETONE KINASE OPERON REGULATORY PROTEIN-RELATED"/>
    <property type="match status" value="1"/>
</dbReference>
<dbReference type="InterPro" id="IPR009057">
    <property type="entry name" value="Homeodomain-like_sf"/>
</dbReference>
<evidence type="ECO:0000259" key="8">
    <source>
        <dbReference type="PROSITE" id="PS50110"/>
    </source>
</evidence>
<name>A0ABT6XHN2_9GAMM</name>
<evidence type="ECO:0000256" key="3">
    <source>
        <dbReference type="ARBA" id="ARBA00023015"/>
    </source>
</evidence>
<dbReference type="Pfam" id="PF25601">
    <property type="entry name" value="AAA_lid_14"/>
    <property type="match status" value="1"/>
</dbReference>
<keyword evidence="4" id="KW-0238">DNA-binding</keyword>
<evidence type="ECO:0000259" key="7">
    <source>
        <dbReference type="PROSITE" id="PS50045"/>
    </source>
</evidence>
<feature type="modified residue" description="4-aspartylphosphate" evidence="6">
    <location>
        <position position="53"/>
    </location>
</feature>
<dbReference type="PROSITE" id="PS50045">
    <property type="entry name" value="SIGMA54_INTERACT_4"/>
    <property type="match status" value="1"/>
</dbReference>
<dbReference type="InterPro" id="IPR058031">
    <property type="entry name" value="AAA_lid_NorR"/>
</dbReference>
<dbReference type="Pfam" id="PF00072">
    <property type="entry name" value="Response_reg"/>
    <property type="match status" value="1"/>
</dbReference>
<proteinExistence type="predicted"/>
<dbReference type="Proteomes" id="UP001321580">
    <property type="component" value="Unassembled WGS sequence"/>
</dbReference>
<dbReference type="Gene3D" id="3.40.50.2300">
    <property type="match status" value="1"/>
</dbReference>
<keyword evidence="10" id="KW-1185">Reference proteome</keyword>
<dbReference type="Gene3D" id="1.10.10.60">
    <property type="entry name" value="Homeodomain-like"/>
    <property type="match status" value="1"/>
</dbReference>
<dbReference type="EMBL" id="JASGBI010000001">
    <property type="protein sequence ID" value="MDI9239667.1"/>
    <property type="molecule type" value="Genomic_DNA"/>
</dbReference>
<dbReference type="SMART" id="SM00448">
    <property type="entry name" value="REC"/>
    <property type="match status" value="1"/>
</dbReference>
<dbReference type="Pfam" id="PF00158">
    <property type="entry name" value="Sigma54_activat"/>
    <property type="match status" value="1"/>
</dbReference>
<dbReference type="RefSeq" id="WP_283213040.1">
    <property type="nucleotide sequence ID" value="NZ_JASGBI010000001.1"/>
</dbReference>
<dbReference type="Gene3D" id="1.10.8.60">
    <property type="match status" value="1"/>
</dbReference>
<dbReference type="PROSITE" id="PS50110">
    <property type="entry name" value="RESPONSE_REGULATORY"/>
    <property type="match status" value="1"/>
</dbReference>
<keyword evidence="5" id="KW-0804">Transcription</keyword>
<protein>
    <submittedName>
        <fullName evidence="9">Sigma-54 dependent transcriptional regulator</fullName>
    </submittedName>
</protein>
<dbReference type="InterPro" id="IPR025943">
    <property type="entry name" value="Sigma_54_int_dom_ATP-bd_2"/>
</dbReference>
<evidence type="ECO:0000313" key="9">
    <source>
        <dbReference type="EMBL" id="MDI9239667.1"/>
    </source>
</evidence>
<dbReference type="InterPro" id="IPR011006">
    <property type="entry name" value="CheY-like_superfamily"/>
</dbReference>
<evidence type="ECO:0000313" key="10">
    <source>
        <dbReference type="Proteomes" id="UP001321580"/>
    </source>
</evidence>
<dbReference type="SUPFAM" id="SSF52540">
    <property type="entry name" value="P-loop containing nucleoside triphosphate hydrolases"/>
    <property type="match status" value="1"/>
</dbReference>
<keyword evidence="1" id="KW-0547">Nucleotide-binding</keyword>
<evidence type="ECO:0000256" key="5">
    <source>
        <dbReference type="ARBA" id="ARBA00023163"/>
    </source>
</evidence>
<dbReference type="InterPro" id="IPR002078">
    <property type="entry name" value="Sigma_54_int"/>
</dbReference>
<organism evidence="9 10">
    <name type="scientific">Lysobacter stagni</name>
    <dbReference type="NCBI Taxonomy" id="3045172"/>
    <lineage>
        <taxon>Bacteria</taxon>
        <taxon>Pseudomonadati</taxon>
        <taxon>Pseudomonadota</taxon>
        <taxon>Gammaproteobacteria</taxon>
        <taxon>Lysobacterales</taxon>
        <taxon>Lysobacteraceae</taxon>
        <taxon>Lysobacter</taxon>
    </lineage>
</organism>
<accession>A0ABT6XHN2</accession>
<keyword evidence="2" id="KW-0067">ATP-binding</keyword>
<evidence type="ECO:0000256" key="4">
    <source>
        <dbReference type="ARBA" id="ARBA00023125"/>
    </source>
</evidence>
<keyword evidence="3" id="KW-0805">Transcription regulation</keyword>
<evidence type="ECO:0000256" key="1">
    <source>
        <dbReference type="ARBA" id="ARBA00022741"/>
    </source>
</evidence>
<comment type="caution">
    <text evidence="9">The sequence shown here is derived from an EMBL/GenBank/DDBJ whole genome shotgun (WGS) entry which is preliminary data.</text>
</comment>
<dbReference type="PROSITE" id="PS00676">
    <property type="entry name" value="SIGMA54_INTERACT_2"/>
    <property type="match status" value="1"/>
</dbReference>
<reference evidence="9 10" key="1">
    <citation type="submission" date="2023-05" db="EMBL/GenBank/DDBJ databases">
        <title>Lysobacter sp. strain LF1 Genome sequencing and assembly.</title>
        <authorList>
            <person name="Jung Y."/>
        </authorList>
    </citation>
    <scope>NUCLEOTIDE SEQUENCE [LARGE SCALE GENOMIC DNA]</scope>
    <source>
        <strain evidence="9 10">LF1</strain>
    </source>
</reference>
<dbReference type="SMART" id="SM00382">
    <property type="entry name" value="AAA"/>
    <property type="match status" value="1"/>
</dbReference>
<dbReference type="CDD" id="cd00009">
    <property type="entry name" value="AAA"/>
    <property type="match status" value="1"/>
</dbReference>
<sequence length="439" mass="48347">MPASLLIVDDDRDFTASAADFARMRGFQPYVAHSLEQSRQMGHLPPLDLLLLDLDLPDGSGLELLDDPAMPEHEHAVIVTGQPTVESAIQAVSRPVYDYLLKPLCPEQFDALLAQSAAAHARAQAAHHYGMVGRCDAMQRVYADIERVAPSDASVLIWGDSGTGKELVARALHERSGRRGPFVPVNAGAISPELLASHLFGHERGSFTGATHRHPGHFEQAQGGTLFLDEITEMSPSAQIYLLRVLESGSLVRVGGTETVPIDVRVIAATNRDPHATMAEGRLREDLFYRLADYPIVLPSLRERGDDILMLAQHFLDALNARHGTEKRLADDSERLLQRHAWPGNVRELRSAIQRAYLGSDGAIVRVWPTPRRTGIGGVDTDGVVFTIGTSYAEIEREMLARTLEHFDNDRTRTAQALGVSVRTIHNQLARLKRAKDSR</sequence>
<dbReference type="InterPro" id="IPR002197">
    <property type="entry name" value="HTH_Fis"/>
</dbReference>
<dbReference type="InterPro" id="IPR001789">
    <property type="entry name" value="Sig_transdc_resp-reg_receiver"/>
</dbReference>
<dbReference type="SUPFAM" id="SSF46689">
    <property type="entry name" value="Homeodomain-like"/>
    <property type="match status" value="1"/>
</dbReference>
<dbReference type="Gene3D" id="3.40.50.300">
    <property type="entry name" value="P-loop containing nucleotide triphosphate hydrolases"/>
    <property type="match status" value="1"/>
</dbReference>
<feature type="domain" description="Response regulatory" evidence="8">
    <location>
        <begin position="4"/>
        <end position="117"/>
    </location>
</feature>
<dbReference type="InterPro" id="IPR003593">
    <property type="entry name" value="AAA+_ATPase"/>
</dbReference>
<dbReference type="PROSITE" id="PS00675">
    <property type="entry name" value="SIGMA54_INTERACT_1"/>
    <property type="match status" value="1"/>
</dbReference>